<comment type="caution">
    <text evidence="2">The sequence shown here is derived from an EMBL/GenBank/DDBJ whole genome shotgun (WGS) entry which is preliminary data.</text>
</comment>
<feature type="transmembrane region" description="Helical" evidence="1">
    <location>
        <begin position="365"/>
        <end position="385"/>
    </location>
</feature>
<feature type="transmembrane region" description="Helical" evidence="1">
    <location>
        <begin position="143"/>
        <end position="162"/>
    </location>
</feature>
<dbReference type="InterPro" id="IPR021941">
    <property type="entry name" value="DUF3556_TM"/>
</dbReference>
<dbReference type="AlphaFoldDB" id="A0A8J3QGT5"/>
<organism evidence="2 3">
    <name type="scientific">Rhizocola hellebori</name>
    <dbReference type="NCBI Taxonomy" id="1392758"/>
    <lineage>
        <taxon>Bacteria</taxon>
        <taxon>Bacillati</taxon>
        <taxon>Actinomycetota</taxon>
        <taxon>Actinomycetes</taxon>
        <taxon>Micromonosporales</taxon>
        <taxon>Micromonosporaceae</taxon>
        <taxon>Rhizocola</taxon>
    </lineage>
</organism>
<feature type="transmembrane region" description="Helical" evidence="1">
    <location>
        <begin position="210"/>
        <end position="235"/>
    </location>
</feature>
<accession>A0A8J3QGT5</accession>
<protein>
    <submittedName>
        <fullName evidence="2">Membrane protein</fullName>
    </submittedName>
</protein>
<keyword evidence="3" id="KW-1185">Reference proteome</keyword>
<reference evidence="2" key="1">
    <citation type="submission" date="2021-01" db="EMBL/GenBank/DDBJ databases">
        <title>Whole genome shotgun sequence of Rhizocola hellebori NBRC 109834.</title>
        <authorList>
            <person name="Komaki H."/>
            <person name="Tamura T."/>
        </authorList>
    </citation>
    <scope>NUCLEOTIDE SEQUENCE</scope>
    <source>
        <strain evidence="2">NBRC 109834</strain>
    </source>
</reference>
<gene>
    <name evidence="2" type="ORF">Rhe02_75220</name>
</gene>
<feature type="transmembrane region" description="Helical" evidence="1">
    <location>
        <begin position="182"/>
        <end position="198"/>
    </location>
</feature>
<feature type="transmembrane region" description="Helical" evidence="1">
    <location>
        <begin position="41"/>
        <end position="65"/>
    </location>
</feature>
<evidence type="ECO:0000256" key="1">
    <source>
        <dbReference type="SAM" id="Phobius"/>
    </source>
</evidence>
<keyword evidence="1" id="KW-1133">Transmembrane helix</keyword>
<keyword evidence="1" id="KW-0812">Transmembrane</keyword>
<evidence type="ECO:0000313" key="2">
    <source>
        <dbReference type="EMBL" id="GIH09455.1"/>
    </source>
</evidence>
<feature type="transmembrane region" description="Helical" evidence="1">
    <location>
        <begin position="340"/>
        <end position="359"/>
    </location>
</feature>
<dbReference type="RefSeq" id="WP_203913190.1">
    <property type="nucleotide sequence ID" value="NZ_BONY01000068.1"/>
</dbReference>
<dbReference type="Pfam" id="PF12077">
    <property type="entry name" value="DUF3556"/>
    <property type="match status" value="1"/>
</dbReference>
<proteinExistence type="predicted"/>
<feature type="transmembrane region" description="Helical" evidence="1">
    <location>
        <begin position="311"/>
        <end position="328"/>
    </location>
</feature>
<dbReference type="Proteomes" id="UP000612899">
    <property type="component" value="Unassembled WGS sequence"/>
</dbReference>
<keyword evidence="1" id="KW-0472">Membrane</keyword>
<dbReference type="EMBL" id="BONY01000068">
    <property type="protein sequence ID" value="GIH09455.1"/>
    <property type="molecule type" value="Genomic_DNA"/>
</dbReference>
<name>A0A8J3QGT5_9ACTN</name>
<evidence type="ECO:0000313" key="3">
    <source>
        <dbReference type="Proteomes" id="UP000612899"/>
    </source>
</evidence>
<sequence>MGWIKPSLPDLDVAEWRSRPHLQRIKPLAQHWVDHGFGTPYAIHLLYVAKVAGYAIGGLAVAAATPGIGSLGNVSSWWFELVVYQKIVIWTLLWEVLGLGCGSGPLTLRFLPPLGGLLYWLRPGTVRLAPWPRIPLTGGTRRGPLDVALYLAVLASAVWLLLSPGDPSSIPPGNTVGLIDPVRMVPLVVALAVLGLRDKTIFLAARGEHYWVTLLVFALPYLDMVLGLKLIMVALWWGAATSKLNRHFPFVVAVMISNSPLQRVKWLKRKFYRNFPEDLRPSRLAGFAAHTGTVIEFTVPTVLLFSNGGTVTMAALAIMVLFHTHIFSTFPMGVPLEWNVFFVYSALVLFGHYSGIGFSDASAPLLVALLAAGLAAVLMLGNVMPRLVSFLPSMRYYAGNWATSLWCFQEGAEEVLDRRIRKASGLPVTQLSRLYGQDVADMLLYKGLAWRAMHTHGRALMGLLPRTVPDLNGATIREGEAVAGMVLGWNFGDGHLHNESLLRAVQERCGFAEGELRVLILESQPIHRQCQHYRIVDAATGLVEEGYVDVADMVSRQPWLDSDGAFPVRQLRRDPTAVTLSR</sequence>